<evidence type="ECO:0000313" key="2">
    <source>
        <dbReference type="EMBL" id="ERN10430.1"/>
    </source>
</evidence>
<proteinExistence type="predicted"/>
<dbReference type="Gramene" id="ERN10430">
    <property type="protein sequence ID" value="ERN10430"/>
    <property type="gene ID" value="AMTR_s00026p00202320"/>
</dbReference>
<accession>W1PT18</accession>
<dbReference type="EMBL" id="KI392852">
    <property type="protein sequence ID" value="ERN10430.1"/>
    <property type="molecule type" value="Genomic_DNA"/>
</dbReference>
<gene>
    <name evidence="2" type="ORF">AMTR_s00026p00202320</name>
</gene>
<keyword evidence="1" id="KW-0812">Transmembrane</keyword>
<keyword evidence="3" id="KW-1185">Reference proteome</keyword>
<evidence type="ECO:0000313" key="3">
    <source>
        <dbReference type="Proteomes" id="UP000017836"/>
    </source>
</evidence>
<feature type="transmembrane region" description="Helical" evidence="1">
    <location>
        <begin position="6"/>
        <end position="28"/>
    </location>
</feature>
<dbReference type="Proteomes" id="UP000017836">
    <property type="component" value="Unassembled WGS sequence"/>
</dbReference>
<keyword evidence="1" id="KW-1133">Transmembrane helix</keyword>
<keyword evidence="1" id="KW-0472">Membrane</keyword>
<protein>
    <submittedName>
        <fullName evidence="2">Uncharacterized protein</fullName>
    </submittedName>
</protein>
<reference evidence="3" key="1">
    <citation type="journal article" date="2013" name="Science">
        <title>The Amborella genome and the evolution of flowering plants.</title>
        <authorList>
            <consortium name="Amborella Genome Project"/>
        </authorList>
    </citation>
    <scope>NUCLEOTIDE SEQUENCE [LARGE SCALE GENOMIC DNA]</scope>
</reference>
<name>W1PT18_AMBTC</name>
<sequence length="71" mass="7840">MVARTLALAAFGIRFGWAITFVALTLVMRDLTLVELTMSFWRIRWCGGIVEGMDLSSLPFGLGFGDGKQPM</sequence>
<dbReference type="AlphaFoldDB" id="W1PT18"/>
<dbReference type="HOGENOM" id="CLU_2743407_0_0_1"/>
<evidence type="ECO:0000256" key="1">
    <source>
        <dbReference type="SAM" id="Phobius"/>
    </source>
</evidence>
<organism evidence="2 3">
    <name type="scientific">Amborella trichopoda</name>
    <dbReference type="NCBI Taxonomy" id="13333"/>
    <lineage>
        <taxon>Eukaryota</taxon>
        <taxon>Viridiplantae</taxon>
        <taxon>Streptophyta</taxon>
        <taxon>Embryophyta</taxon>
        <taxon>Tracheophyta</taxon>
        <taxon>Spermatophyta</taxon>
        <taxon>Magnoliopsida</taxon>
        <taxon>Amborellales</taxon>
        <taxon>Amborellaceae</taxon>
        <taxon>Amborella</taxon>
    </lineage>
</organism>